<comment type="pathway">
    <text evidence="2 10">Protein modification; peptidyl-diphthamide biosynthesis.</text>
</comment>
<keyword evidence="6 10" id="KW-0408">Iron</keyword>
<comment type="caution">
    <text evidence="12">The sequence shown here is derived from an EMBL/GenBank/DDBJ whole genome shotgun (WGS) entry which is preliminary data.</text>
</comment>
<keyword evidence="13" id="KW-1185">Reference proteome</keyword>
<feature type="transmembrane region" description="Helical" evidence="11">
    <location>
        <begin position="286"/>
        <end position="306"/>
    </location>
</feature>
<organism evidence="12 13">
    <name type="scientific">Paraglomus brasilianum</name>
    <dbReference type="NCBI Taxonomy" id="144538"/>
    <lineage>
        <taxon>Eukaryota</taxon>
        <taxon>Fungi</taxon>
        <taxon>Fungi incertae sedis</taxon>
        <taxon>Mucoromycota</taxon>
        <taxon>Glomeromycotina</taxon>
        <taxon>Glomeromycetes</taxon>
        <taxon>Paraglomerales</taxon>
        <taxon>Paraglomeraceae</taxon>
        <taxon>Paraglomus</taxon>
    </lineage>
</organism>
<dbReference type="FunFam" id="3.40.50.11840:FF:000002">
    <property type="entry name" value="2-(3-amino-3-carboxypropyl)histidine synthase subunit 2"/>
    <property type="match status" value="1"/>
</dbReference>
<sequence length="493" mass="56281">MSNLQGPNAFADDGRTAIERVTEVQSHKLADNEHELENVYEIERVVTTILDFGYEKIALQFPDELLADSTQVATALKKRTGRDIYILADTSYGSCCVDEIAAQHVNADFIVHYGRSCLSRTTRLPVLYVFGKKTIDVSHCHEAFNQLFGHNKEQPILVMYDVMYAHCIEDFVQQVQESNYTNIIRSFVRTETNLIPLKETDEGQQTEAFTSGRHYTLPDGITIEDCRVFYIGDESLTLTNLIMTLNKCKFYTYNPKTRAGRQETFQVNKALMKRFYLIQKAKDANVIGIVVGTLGIASYMTILSRLKNLIRRTGRRSYTFAMGKLNIAKMANFMEIDCYVLVACPENSLIDSKEFYRPIVTPFELEIALDRSKEWTGEYITDFQQLLSVSHQEANDELQELFDDDEPHYSLVTGELRQGRRYDTQNHEFSSGSTTLVLRNKDTSVSNVLTSAAGEFFASRTFRGLEQRIGETEVSYAEEGRLGTARRYDDEDI</sequence>
<dbReference type="SFLD" id="SFLDG01121">
    <property type="entry name" value="Diphthamide_biosynthesis"/>
    <property type="match status" value="1"/>
</dbReference>
<evidence type="ECO:0000256" key="6">
    <source>
        <dbReference type="ARBA" id="ARBA00023004"/>
    </source>
</evidence>
<dbReference type="OrthoDB" id="449241at2759"/>
<dbReference type="Proteomes" id="UP000789739">
    <property type="component" value="Unassembled WGS sequence"/>
</dbReference>
<evidence type="ECO:0000256" key="9">
    <source>
        <dbReference type="ARBA" id="ARBA00054092"/>
    </source>
</evidence>
<dbReference type="Pfam" id="PF01866">
    <property type="entry name" value="Diphthamide_syn"/>
    <property type="match status" value="1"/>
</dbReference>
<evidence type="ECO:0000313" key="13">
    <source>
        <dbReference type="Proteomes" id="UP000789739"/>
    </source>
</evidence>
<evidence type="ECO:0000256" key="3">
    <source>
        <dbReference type="ARBA" id="ARBA00006179"/>
    </source>
</evidence>
<evidence type="ECO:0000313" key="12">
    <source>
        <dbReference type="EMBL" id="CAG8645487.1"/>
    </source>
</evidence>
<accession>A0A9N9DLR6</accession>
<keyword evidence="7 10" id="KW-0411">Iron-sulfur</keyword>
<dbReference type="Gene3D" id="3.40.50.11860">
    <property type="entry name" value="Diphthamide synthesis DPH1/DPH2 domain 3"/>
    <property type="match status" value="1"/>
</dbReference>
<comment type="subunit">
    <text evidence="8">Component of the 2-(3-amino-3-carboxypropyl)histidine synthase complex composed of DPH1, DPH2, DPH3 and a NADH-dependent reductase, predominantly CBR1.</text>
</comment>
<evidence type="ECO:0000256" key="10">
    <source>
        <dbReference type="RuleBase" id="RU364133"/>
    </source>
</evidence>
<keyword evidence="10" id="KW-0963">Cytoplasm</keyword>
<comment type="function">
    <text evidence="9">Required for the first step of diphthamide biosynthesis, a post-translational modification of histidine which occurs in elongation factor 2. DPH1 and DPH2 transfer a 3-amino-3-carboxypropyl (ACP) group from S-adenosyl-L-methionine (SAM) to a histidine residue, the reaction is assisted by a reduction system comprising DPH3 and a NADH-dependent reductase, predominantly CBR1. Facilitates the reduction of the catalytic iron-sulfur cluster found in the DPH1 subunit.</text>
</comment>
<proteinExistence type="inferred from homology"/>
<evidence type="ECO:0000256" key="5">
    <source>
        <dbReference type="ARBA" id="ARBA00022723"/>
    </source>
</evidence>
<dbReference type="NCBIfam" id="TIGR00322">
    <property type="entry name" value="diphth2_R"/>
    <property type="match status" value="1"/>
</dbReference>
<gene>
    <name evidence="12" type="ORF">PBRASI_LOCUS10004</name>
</gene>
<dbReference type="Gene3D" id="3.40.50.11840">
    <property type="entry name" value="Diphthamide synthesis DPH1/DPH2 domain 1"/>
    <property type="match status" value="1"/>
</dbReference>
<evidence type="ECO:0000256" key="1">
    <source>
        <dbReference type="ARBA" id="ARBA00001966"/>
    </source>
</evidence>
<comment type="similarity">
    <text evidence="3 10">Belongs to the DPH1/DPH2 family. DPH2 subfamily.</text>
</comment>
<dbReference type="FunFam" id="3.40.50.11860:FF:000001">
    <property type="entry name" value="2-(3-amino-3-carboxypropyl)histidine synthase subunit 2"/>
    <property type="match status" value="1"/>
</dbReference>
<reference evidence="12" key="1">
    <citation type="submission" date="2021-06" db="EMBL/GenBank/DDBJ databases">
        <authorList>
            <person name="Kallberg Y."/>
            <person name="Tangrot J."/>
            <person name="Rosling A."/>
        </authorList>
    </citation>
    <scope>NUCLEOTIDE SEQUENCE</scope>
    <source>
        <strain evidence="12">BR232B</strain>
    </source>
</reference>
<dbReference type="GO" id="GO:0090560">
    <property type="term" value="F:2-(3-amino-3-carboxypropyl)histidine synthase activity"/>
    <property type="evidence" value="ECO:0007669"/>
    <property type="project" value="InterPro"/>
</dbReference>
<dbReference type="SFLD" id="SFLDS00032">
    <property type="entry name" value="Radical_SAM_3-amino-3-carboxyp"/>
    <property type="match status" value="1"/>
</dbReference>
<dbReference type="InterPro" id="IPR042263">
    <property type="entry name" value="DPH1/DPH2_1"/>
</dbReference>
<comment type="cofactor">
    <cofactor evidence="1">
        <name>[4Fe-4S] cluster</name>
        <dbReference type="ChEBI" id="CHEBI:49883"/>
    </cofactor>
</comment>
<keyword evidence="11" id="KW-1133">Transmembrane helix</keyword>
<dbReference type="SFLD" id="SFLDF00408">
    <property type="entry name" value="Diphthamide_biosynthesis_famil"/>
    <property type="match status" value="1"/>
</dbReference>
<dbReference type="EMBL" id="CAJVPI010002553">
    <property type="protein sequence ID" value="CAG8645487.1"/>
    <property type="molecule type" value="Genomic_DNA"/>
</dbReference>
<dbReference type="PANTHER" id="PTHR10762:SF2">
    <property type="entry name" value="2-(3-AMINO-3-CARBOXYPROPYL)HISTIDINE SYNTHASE SUBUNIT 2"/>
    <property type="match status" value="1"/>
</dbReference>
<dbReference type="NCBIfam" id="TIGR00272">
    <property type="entry name" value="DPH2"/>
    <property type="match status" value="1"/>
</dbReference>
<protein>
    <recommendedName>
        <fullName evidence="4 10">2-(3-amino-3-carboxypropyl)histidine synthase subunit 2</fullName>
    </recommendedName>
</protein>
<keyword evidence="11" id="KW-0812">Transmembrane</keyword>
<keyword evidence="5 10" id="KW-0479">Metal-binding</keyword>
<evidence type="ECO:0000256" key="4">
    <source>
        <dbReference type="ARBA" id="ARBA00021914"/>
    </source>
</evidence>
<keyword evidence="11" id="KW-0472">Membrane</keyword>
<evidence type="ECO:0000256" key="11">
    <source>
        <dbReference type="SAM" id="Phobius"/>
    </source>
</evidence>
<evidence type="ECO:0000256" key="8">
    <source>
        <dbReference type="ARBA" id="ARBA00034128"/>
    </source>
</evidence>
<dbReference type="PANTHER" id="PTHR10762">
    <property type="entry name" value="DIPHTHAMIDE BIOSYNTHESIS PROTEIN"/>
    <property type="match status" value="1"/>
</dbReference>
<comment type="function">
    <text evidence="10">Required for the first step of diphthamide biosynthesis, a post-translational modification of histidine which occurs in elongation factor 2. DPH1 and DPH2 transfer a 3-amino-3-carboxypropyl (ACP) group from S-adenosyl-L-methionine (SAM) to a histidine residue, the reaction is assisted by a reduction system comprising DPH3 and a NADH-dependent reductase. Facilitates the reduction of the catalytic iron-sulfur cluster found in the DPH1 subunit.</text>
</comment>
<dbReference type="GO" id="GO:0017183">
    <property type="term" value="P:protein histidyl modification to diphthamide"/>
    <property type="evidence" value="ECO:0007669"/>
    <property type="project" value="InterPro"/>
</dbReference>
<dbReference type="GO" id="GO:0005737">
    <property type="term" value="C:cytoplasm"/>
    <property type="evidence" value="ECO:0007669"/>
    <property type="project" value="UniProtKB-SubCell"/>
</dbReference>
<dbReference type="InterPro" id="IPR016435">
    <property type="entry name" value="DPH1/DPH2"/>
</dbReference>
<dbReference type="GO" id="GO:0051536">
    <property type="term" value="F:iron-sulfur cluster binding"/>
    <property type="evidence" value="ECO:0007669"/>
    <property type="project" value="UniProtKB-KW"/>
</dbReference>
<dbReference type="GO" id="GO:0046872">
    <property type="term" value="F:metal ion binding"/>
    <property type="evidence" value="ECO:0007669"/>
    <property type="project" value="UniProtKB-KW"/>
</dbReference>
<dbReference type="InterPro" id="IPR010014">
    <property type="entry name" value="DHP2"/>
</dbReference>
<evidence type="ECO:0000256" key="2">
    <source>
        <dbReference type="ARBA" id="ARBA00005156"/>
    </source>
</evidence>
<dbReference type="InterPro" id="IPR042265">
    <property type="entry name" value="DPH1/DPH2_3"/>
</dbReference>
<dbReference type="AlphaFoldDB" id="A0A9N9DLR6"/>
<name>A0A9N9DLR6_9GLOM</name>
<comment type="subcellular location">
    <subcellularLocation>
        <location evidence="10">Cytoplasm</location>
    </subcellularLocation>
</comment>
<evidence type="ECO:0000256" key="7">
    <source>
        <dbReference type="ARBA" id="ARBA00023014"/>
    </source>
</evidence>